<sequence>MSDYYEKFTLLVEDTYDRNDETKVTVVCHSMGCPIISVFFNMVEQSWKDKYIKGLISLNGAYGGAVKAVKTIVSGENLGIFIVKPSDIIIEQKTSVSLSYMLPSRHLWKPHEVIAFTKNKKYTVDDYEEFFRDMNYTTAYEMYKDTYPYAKAGLEAPGVPVFCFYGRGLPTVE</sequence>
<name>A0A8X6JQU2_NEPPI</name>
<evidence type="ECO:0000313" key="1">
    <source>
        <dbReference type="EMBL" id="GFS30378.1"/>
    </source>
</evidence>
<dbReference type="Proteomes" id="UP000887013">
    <property type="component" value="Unassembled WGS sequence"/>
</dbReference>
<keyword evidence="1" id="KW-0012">Acyltransferase</keyword>
<dbReference type="OrthoDB" id="190846at2759"/>
<proteinExistence type="predicted"/>
<dbReference type="Pfam" id="PF02450">
    <property type="entry name" value="LCAT"/>
    <property type="match status" value="1"/>
</dbReference>
<evidence type="ECO:0000313" key="2">
    <source>
        <dbReference type="Proteomes" id="UP000887013"/>
    </source>
</evidence>
<dbReference type="AlphaFoldDB" id="A0A8X6JQU2"/>
<reference evidence="1" key="1">
    <citation type="submission" date="2020-08" db="EMBL/GenBank/DDBJ databases">
        <title>Multicomponent nature underlies the extraordinary mechanical properties of spider dragline silk.</title>
        <authorList>
            <person name="Kono N."/>
            <person name="Nakamura H."/>
            <person name="Mori M."/>
            <person name="Yoshida Y."/>
            <person name="Ohtoshi R."/>
            <person name="Malay A.D."/>
            <person name="Moran D.A.P."/>
            <person name="Tomita M."/>
            <person name="Numata K."/>
            <person name="Arakawa K."/>
        </authorList>
    </citation>
    <scope>NUCLEOTIDE SEQUENCE</scope>
</reference>
<dbReference type="Gene3D" id="3.40.50.1820">
    <property type="entry name" value="alpha/beta hydrolase"/>
    <property type="match status" value="1"/>
</dbReference>
<feature type="non-terminal residue" evidence="1">
    <location>
        <position position="1"/>
    </location>
</feature>
<dbReference type="EMBL" id="BMAW01087559">
    <property type="protein sequence ID" value="GFS30378.1"/>
    <property type="molecule type" value="Genomic_DNA"/>
</dbReference>
<dbReference type="InterPro" id="IPR003386">
    <property type="entry name" value="LACT/PDAT_acylTrfase"/>
</dbReference>
<dbReference type="GO" id="GO:0008374">
    <property type="term" value="F:O-acyltransferase activity"/>
    <property type="evidence" value="ECO:0007669"/>
    <property type="project" value="InterPro"/>
</dbReference>
<keyword evidence="1" id="KW-0808">Transferase</keyword>
<accession>A0A8X6JQU2</accession>
<dbReference type="SUPFAM" id="SSF53474">
    <property type="entry name" value="alpha/beta-Hydrolases"/>
    <property type="match status" value="1"/>
</dbReference>
<protein>
    <submittedName>
        <fullName evidence="1">Phosphatidylcholine-sterol acyltransferase</fullName>
    </submittedName>
</protein>
<keyword evidence="2" id="KW-1185">Reference proteome</keyword>
<dbReference type="PANTHER" id="PTHR11440">
    <property type="entry name" value="LECITHIN-CHOLESTEROL ACYLTRANSFERASE-RELATED"/>
    <property type="match status" value="1"/>
</dbReference>
<gene>
    <name evidence="1" type="primary">Lcat</name>
    <name evidence="1" type="ORF">NPIL_54181</name>
</gene>
<dbReference type="InterPro" id="IPR029058">
    <property type="entry name" value="AB_hydrolase_fold"/>
</dbReference>
<organism evidence="1 2">
    <name type="scientific">Nephila pilipes</name>
    <name type="common">Giant wood spider</name>
    <name type="synonym">Nephila maculata</name>
    <dbReference type="NCBI Taxonomy" id="299642"/>
    <lineage>
        <taxon>Eukaryota</taxon>
        <taxon>Metazoa</taxon>
        <taxon>Ecdysozoa</taxon>
        <taxon>Arthropoda</taxon>
        <taxon>Chelicerata</taxon>
        <taxon>Arachnida</taxon>
        <taxon>Araneae</taxon>
        <taxon>Araneomorphae</taxon>
        <taxon>Entelegynae</taxon>
        <taxon>Araneoidea</taxon>
        <taxon>Nephilidae</taxon>
        <taxon>Nephila</taxon>
    </lineage>
</organism>
<comment type="caution">
    <text evidence="1">The sequence shown here is derived from an EMBL/GenBank/DDBJ whole genome shotgun (WGS) entry which is preliminary data.</text>
</comment>
<dbReference type="GO" id="GO:0006629">
    <property type="term" value="P:lipid metabolic process"/>
    <property type="evidence" value="ECO:0007669"/>
    <property type="project" value="InterPro"/>
</dbReference>